<name>A0A913ZEN2_PATMI</name>
<feature type="disulfide bond" evidence="12">
    <location>
        <begin position="525"/>
        <end position="540"/>
    </location>
</feature>
<evidence type="ECO:0008006" key="19">
    <source>
        <dbReference type="Google" id="ProtNLM"/>
    </source>
</evidence>
<evidence type="ECO:0000256" key="14">
    <source>
        <dbReference type="SAM" id="SignalP"/>
    </source>
</evidence>
<feature type="disulfide bond" evidence="12">
    <location>
        <begin position="1313"/>
        <end position="1328"/>
    </location>
</feature>
<organism evidence="17 18">
    <name type="scientific">Patiria miniata</name>
    <name type="common">Bat star</name>
    <name type="synonym">Asterina miniata</name>
    <dbReference type="NCBI Taxonomy" id="46514"/>
    <lineage>
        <taxon>Eukaryota</taxon>
        <taxon>Metazoa</taxon>
        <taxon>Echinodermata</taxon>
        <taxon>Eleutherozoa</taxon>
        <taxon>Asterozoa</taxon>
        <taxon>Asteroidea</taxon>
        <taxon>Valvatacea</taxon>
        <taxon>Valvatida</taxon>
        <taxon>Asterinidae</taxon>
        <taxon>Patiria</taxon>
    </lineage>
</organism>
<dbReference type="Pfam" id="PF13855">
    <property type="entry name" value="LRR_8"/>
    <property type="match status" value="1"/>
</dbReference>
<dbReference type="SUPFAM" id="SSF49854">
    <property type="entry name" value="Spermadhesin, CUB domain"/>
    <property type="match status" value="7"/>
</dbReference>
<sequence length="1877" mass="207615">MAGRLKSQIQVLTIGILLAFSGAVEIDPPIQINLTMDSPVDIQSRNYPAKYPGNYVDTWLLVSPPDTLISVKVLDFQTEKHPVARDLLYIGNGLNYTSTVRYNLPRSAEAGTAGMVLQMISSGSEMWLQFSSDFFSSSNERGFQLRVHTINNTESCSPDEYICNEVITVCMDESIACDGPPQCSNGADETFCEHCGQTSIDLSQGVLYTVSSPKHPDDFPYEILCHWLINASDASSILISFDVFRLEENRDLFSIGIGHDPANESSIVLMRRGSVTPITIAIQSNQIWLEFMTMGSLHLLSLMQVTLQEFLPQDCAEGLAACDSGLECVQQTAVCNGFPDCSDQSDELNCDNCSAAADTCSCFKESYFCNGEKNCEDYYDELRCATCGDPFINLTGDTSVNFSSPNYPSKYPRELSCLWLVTAQPNHRILVNFVDFKLNVETLSLGNGHHPGNASSLILRRAGATSPRMVSSEGSTLWMTFETSTKTSLYRGFLLELSQFVAVECRMNEFACDSGHQCVENSSRCDDITDCWDFSDEIGCESCDVDKLPCMDGVCVEHDGICDGYADCEDFTDETGCGTLCGKRNILLTTEAPTYRLSSPDLDSTNLQYPPGYSCLWILSTDPQLQIALKVVDISLIGRGEDTIQIGNGQDPANSTSTLAILQGADDTPLVGRSFLSSESKMWVAMVTASKEIKFAKWGMFDLDVTRHNTSGECINGSWCRHQPICVSDSAVCDGISNCGDYSDEQHCAHCGAESTDGINVADGAPYLLTARLTSQGAEFPLGKDCLWIVTALAGTRIQLRFLYMILISDTSYFNGILVGDGTDPSIQSSLLLRHTGKVVRQVVTSSGSEVWIVADTFRLQFEEGFSVLLSQFNQTVCASDQYACPSGLLCIEQSQRCDGIPDCPGAGDEFGCAECSSQQLYCDGGRCVDSEHICDRKQLCQDRLDERICAPCGDSIITLPPDPDQQIIFSSPSYSVADYPFDMDCVWFLTSPGGYFIQLEFLDFKTEVHFDQFSVGNGHDYKDVSSAILSGISGEEAPRIILSDDDRLWIRFTADHFVTDRGFQLLITQVNDTVECNEAETSCESGPGIVCLPHESRCNGLMLCPDESDEQSCGICGSNIIYLFDSDTHNLTSPGFPGQYPPNQPCSWRIQTSDKPATEGANAWKILASIQIFDLENQYDYLTLYNWDEGGVTDLIARLTGNIKLTTVVSSGYAMFIKFTSDNTGSAKGFKIHFQAVNKTSKFCTGSDFDCNGEEFCVSEDAKCNGFNDCLRYQDETDCAEVNCPGNYMCDNEIISDDDLVDFQCVTLDLVCNGRTDCPEHDDEVQCDKKKCPSDCNCYYDSNRLVIKCLGSWEQSTVDNMAKTVATLSLNGGNVTVLKKGTFKGMNSLRTLSLSDNNIVTIETRTFDGLDNLMWLELSNNQIYELESYSFQELGSLEGLTFWNVPLQRVNDYAFTGLAKLQKLSIIRGVLDSPLTVAPKGFDGLHSLQTLYVDDHRLCCYFPDVTCTSIEPRPPLFMCSNLMPNLALRIFMWILGISALVGNFGIMIWRFREKNSKASRQVHSFLVFNLAVSDFFMGVYMLIIAAADVHYGDEYFMRASEWRSTVACKVASALSILSSEASVFIVTVITIDRFLCILFPFSQFHLRRHSSRVVLFIVWFVAISVSLIPTLLADEESNVYGLSDVCIGLPLQTRATDFASTTQDIESPFSNETFDIPVALNYQPSWVFSIVLFLGVNFVCFLVILVCYVVIFIQVQLSLKQVNRHIHRHEEIKMAGKMAIIVGTDLVCWLPIIIMGILAQSGVVTIPVEMYAWIVVFILPINSSLNPYLYTISSCVADRKRENMSTATTKRNGTLAMTNRANLDKSVQSQGISVVD</sequence>
<dbReference type="SMART" id="SM00192">
    <property type="entry name" value="LDLa"/>
    <property type="match status" value="11"/>
</dbReference>
<dbReference type="CDD" id="cd00041">
    <property type="entry name" value="CUB"/>
    <property type="match status" value="5"/>
</dbReference>
<evidence type="ECO:0000256" key="5">
    <source>
        <dbReference type="ARBA" id="ARBA00022737"/>
    </source>
</evidence>
<feature type="transmembrane region" description="Helical" evidence="13">
    <location>
        <begin position="1622"/>
        <end position="1642"/>
    </location>
</feature>
<feature type="disulfide bond" evidence="12">
    <location>
        <begin position="1265"/>
        <end position="1280"/>
    </location>
</feature>
<feature type="transmembrane region" description="Helical" evidence="13">
    <location>
        <begin position="1654"/>
        <end position="1674"/>
    </location>
</feature>
<dbReference type="PROSITE" id="PS00237">
    <property type="entry name" value="G_PROTEIN_RECEP_F1_1"/>
    <property type="match status" value="1"/>
</dbReference>
<dbReference type="OrthoDB" id="10020456at2759"/>
<feature type="domain" description="CUB" evidence="15">
    <location>
        <begin position="1117"/>
        <end position="1238"/>
    </location>
</feature>
<dbReference type="GO" id="GO:0007189">
    <property type="term" value="P:adenylate cyclase-activating G protein-coupled receptor signaling pathway"/>
    <property type="evidence" value="ECO:0007669"/>
    <property type="project" value="TreeGrafter"/>
</dbReference>
<dbReference type="InterPro" id="IPR000859">
    <property type="entry name" value="CUB_dom"/>
</dbReference>
<evidence type="ECO:0000256" key="2">
    <source>
        <dbReference type="ARBA" id="ARBA00022475"/>
    </source>
</evidence>
<dbReference type="GeneID" id="119723592"/>
<dbReference type="PROSITE" id="PS50262">
    <property type="entry name" value="G_PROTEIN_RECEP_F1_2"/>
    <property type="match status" value="1"/>
</dbReference>
<evidence type="ECO:0000313" key="18">
    <source>
        <dbReference type="Proteomes" id="UP000887568"/>
    </source>
</evidence>
<evidence type="ECO:0000256" key="9">
    <source>
        <dbReference type="ARBA" id="ARBA00023157"/>
    </source>
</evidence>
<dbReference type="Gene3D" id="2.60.120.290">
    <property type="entry name" value="Spermadhesin, CUB domain"/>
    <property type="match status" value="7"/>
</dbReference>
<comment type="subcellular location">
    <subcellularLocation>
        <location evidence="1">Cell membrane</location>
        <topology evidence="1">Multi-pass membrane protein</topology>
    </subcellularLocation>
</comment>
<reference evidence="17" key="1">
    <citation type="submission" date="2022-11" db="UniProtKB">
        <authorList>
            <consortium name="EnsemblMetazoa"/>
        </authorList>
    </citation>
    <scope>IDENTIFICATION</scope>
</reference>
<feature type="domain" description="CUB" evidence="15">
    <location>
        <begin position="195"/>
        <end position="310"/>
    </location>
</feature>
<feature type="domain" description="CUB" evidence="15">
    <location>
        <begin position="387"/>
        <end position="500"/>
    </location>
</feature>
<feature type="disulfide bond" evidence="12">
    <location>
        <begin position="714"/>
        <end position="726"/>
    </location>
</feature>
<keyword evidence="18" id="KW-1185">Reference proteome</keyword>
<keyword evidence="11" id="KW-0807">Transducer</keyword>
<evidence type="ECO:0000256" key="10">
    <source>
        <dbReference type="ARBA" id="ARBA00023170"/>
    </source>
</evidence>
<dbReference type="InterPro" id="IPR001611">
    <property type="entry name" value="Leu-rich_rpt"/>
</dbReference>
<dbReference type="SUPFAM" id="SSF57424">
    <property type="entry name" value="LDL receptor-like module"/>
    <property type="match status" value="6"/>
</dbReference>
<feature type="disulfide bond" evidence="12">
    <location>
        <begin position="733"/>
        <end position="748"/>
    </location>
</feature>
<feature type="disulfide bond" evidence="12">
    <location>
        <begin position="923"/>
        <end position="941"/>
    </location>
</feature>
<keyword evidence="3" id="KW-0433">Leucine-rich repeat</keyword>
<dbReference type="GO" id="GO:0005886">
    <property type="term" value="C:plasma membrane"/>
    <property type="evidence" value="ECO:0007669"/>
    <property type="project" value="UniProtKB-SubCell"/>
</dbReference>
<evidence type="ECO:0000259" key="16">
    <source>
        <dbReference type="PROSITE" id="PS50262"/>
    </source>
</evidence>
<feature type="disulfide bond" evidence="12">
    <location>
        <begin position="177"/>
        <end position="192"/>
    </location>
</feature>
<keyword evidence="8 13" id="KW-0472">Membrane</keyword>
<feature type="disulfide bond" evidence="12">
    <location>
        <begin position="935"/>
        <end position="950"/>
    </location>
</feature>
<feature type="transmembrane region" description="Helical" evidence="13">
    <location>
        <begin position="1811"/>
        <end position="1832"/>
    </location>
</feature>
<feature type="disulfide bond" evidence="12">
    <location>
        <begin position="562"/>
        <end position="577"/>
    </location>
</feature>
<dbReference type="RefSeq" id="XP_038050248.1">
    <property type="nucleotide sequence ID" value="XM_038194320.1"/>
</dbReference>
<feature type="domain" description="CUB" evidence="15">
    <location>
        <begin position="751"/>
        <end position="873"/>
    </location>
</feature>
<feature type="disulfide bond" evidence="12">
    <location>
        <begin position="550"/>
        <end position="568"/>
    </location>
</feature>
<dbReference type="PANTHER" id="PTHR24372:SF77">
    <property type="entry name" value="G-PROTEIN COUPLED RECEPTORS FAMILY 1 PROFILE DOMAIN-CONTAINING PROTEIN"/>
    <property type="match status" value="1"/>
</dbReference>
<feature type="transmembrane region" description="Helical" evidence="13">
    <location>
        <begin position="1564"/>
        <end position="1588"/>
    </location>
</feature>
<dbReference type="PANTHER" id="PTHR24372">
    <property type="entry name" value="GLYCOPROTEIN HORMONE RECEPTOR"/>
    <property type="match status" value="1"/>
</dbReference>
<keyword evidence="2" id="KW-1003">Cell membrane</keyword>
<dbReference type="Pfam" id="PF00057">
    <property type="entry name" value="Ldl_recept_a"/>
    <property type="match status" value="3"/>
</dbReference>
<dbReference type="Gene3D" id="1.20.1070.10">
    <property type="entry name" value="Rhodopsin 7-helix transmembrane proteins"/>
    <property type="match status" value="1"/>
</dbReference>
<dbReference type="Pfam" id="PF00001">
    <property type="entry name" value="7tm_1"/>
    <property type="match status" value="1"/>
</dbReference>
<keyword evidence="4 13" id="KW-0812">Transmembrane</keyword>
<feature type="transmembrane region" description="Helical" evidence="13">
    <location>
        <begin position="1727"/>
        <end position="1754"/>
    </location>
</feature>
<evidence type="ECO:0000256" key="6">
    <source>
        <dbReference type="ARBA" id="ARBA00022989"/>
    </source>
</evidence>
<dbReference type="InterPro" id="IPR017452">
    <property type="entry name" value="GPCR_Rhodpsn_7TM"/>
</dbReference>
<dbReference type="PRINTS" id="PR00261">
    <property type="entry name" value="LDLRECEPTOR"/>
</dbReference>
<dbReference type="InterPro" id="IPR000276">
    <property type="entry name" value="GPCR_Rhodpsn"/>
</dbReference>
<dbReference type="InterPro" id="IPR003591">
    <property type="entry name" value="Leu-rich_rpt_typical-subtyp"/>
</dbReference>
<feature type="transmembrane region" description="Helical" evidence="13">
    <location>
        <begin position="1531"/>
        <end position="1552"/>
    </location>
</feature>
<dbReference type="PROSITE" id="PS01209">
    <property type="entry name" value="LDLRA_1"/>
    <property type="match status" value="3"/>
</dbReference>
<evidence type="ECO:0000256" key="1">
    <source>
        <dbReference type="ARBA" id="ARBA00004651"/>
    </source>
</evidence>
<protein>
    <recommendedName>
        <fullName evidence="19">G-protein coupled receptor GRL101</fullName>
    </recommendedName>
</protein>
<dbReference type="FunFam" id="1.20.1070.10:FF:000343">
    <property type="entry name" value="Uncharacterized protein"/>
    <property type="match status" value="1"/>
</dbReference>
<dbReference type="InterPro" id="IPR036055">
    <property type="entry name" value="LDL_receptor-like_sf"/>
</dbReference>
<dbReference type="SMART" id="SM00042">
    <property type="entry name" value="CUB"/>
    <property type="match status" value="6"/>
</dbReference>
<feature type="transmembrane region" description="Helical" evidence="13">
    <location>
        <begin position="1775"/>
        <end position="1799"/>
    </location>
</feature>
<comment type="caution">
    <text evidence="12">Lacks conserved residue(s) required for the propagation of feature annotation.</text>
</comment>
<evidence type="ECO:0000256" key="3">
    <source>
        <dbReference type="ARBA" id="ARBA00022614"/>
    </source>
</evidence>
<keyword evidence="10" id="KW-0675">Receptor</keyword>
<keyword evidence="14" id="KW-0732">Signal</keyword>
<feature type="signal peptide" evidence="14">
    <location>
        <begin position="1"/>
        <end position="23"/>
    </location>
</feature>
<feature type="disulfide bond" evidence="12">
    <location>
        <begin position="335"/>
        <end position="350"/>
    </location>
</feature>
<evidence type="ECO:0000256" key="13">
    <source>
        <dbReference type="SAM" id="Phobius"/>
    </source>
</evidence>
<proteinExistence type="predicted"/>
<dbReference type="Gene3D" id="3.80.10.10">
    <property type="entry name" value="Ribonuclease Inhibitor"/>
    <property type="match status" value="1"/>
</dbReference>
<feature type="domain" description="G-protein coupled receptors family 1 profile" evidence="16">
    <location>
        <begin position="1543"/>
        <end position="1831"/>
    </location>
</feature>
<dbReference type="Proteomes" id="UP000887568">
    <property type="component" value="Unplaced"/>
</dbReference>
<dbReference type="GO" id="GO:0008528">
    <property type="term" value="F:G protein-coupled peptide receptor activity"/>
    <property type="evidence" value="ECO:0007669"/>
    <property type="project" value="TreeGrafter"/>
</dbReference>
<dbReference type="PROSITE" id="PS51450">
    <property type="entry name" value="LRR"/>
    <property type="match status" value="2"/>
</dbReference>
<feature type="domain" description="CUB" evidence="15">
    <location>
        <begin position="953"/>
        <end position="1071"/>
    </location>
</feature>
<dbReference type="PROSITE" id="PS01180">
    <property type="entry name" value="CUB"/>
    <property type="match status" value="6"/>
</dbReference>
<feature type="domain" description="CUB" evidence="15">
    <location>
        <begin position="20"/>
        <end position="150"/>
    </location>
</feature>
<dbReference type="InterPro" id="IPR035914">
    <property type="entry name" value="Sperma_CUB_dom_sf"/>
</dbReference>
<feature type="disulfide bond" evidence="12">
    <location>
        <begin position="898"/>
        <end position="913"/>
    </location>
</feature>
<feature type="disulfide bond" evidence="12">
    <location>
        <begin position="543"/>
        <end position="555"/>
    </location>
</feature>
<evidence type="ECO:0000313" key="17">
    <source>
        <dbReference type="EnsemblMetazoa" id="XP_038050248.1"/>
    </source>
</evidence>
<feature type="disulfide bond" evidence="12">
    <location>
        <begin position="1099"/>
        <end position="1114"/>
    </location>
</feature>
<keyword evidence="9 12" id="KW-1015">Disulfide bond</keyword>
<dbReference type="PROSITE" id="PS50068">
    <property type="entry name" value="LDLRA_2"/>
    <property type="match status" value="10"/>
</dbReference>
<feature type="disulfide bond" evidence="12">
    <location>
        <begin position="916"/>
        <end position="928"/>
    </location>
</feature>
<dbReference type="InterPro" id="IPR002172">
    <property type="entry name" value="LDrepeatLR_classA_rpt"/>
</dbReference>
<dbReference type="Pfam" id="PF00431">
    <property type="entry name" value="CUB"/>
    <property type="match status" value="5"/>
</dbReference>
<dbReference type="SUPFAM" id="SSF52058">
    <property type="entry name" value="L domain-like"/>
    <property type="match status" value="1"/>
</dbReference>
<dbReference type="EnsemblMetazoa" id="XM_038194320.1">
    <property type="protein sequence ID" value="XP_038050248.1"/>
    <property type="gene ID" value="LOC119723592"/>
</dbReference>
<evidence type="ECO:0000256" key="12">
    <source>
        <dbReference type="PROSITE-ProRule" id="PRU00124"/>
    </source>
</evidence>
<keyword evidence="6 13" id="KW-1133">Transmembrane helix</keyword>
<evidence type="ECO:0000259" key="15">
    <source>
        <dbReference type="PROSITE" id="PS01180"/>
    </source>
</evidence>
<dbReference type="SMART" id="SM00369">
    <property type="entry name" value="LRR_TYP"/>
    <property type="match status" value="3"/>
</dbReference>
<dbReference type="GO" id="GO:0009755">
    <property type="term" value="P:hormone-mediated signaling pathway"/>
    <property type="evidence" value="ECO:0007669"/>
    <property type="project" value="TreeGrafter"/>
</dbReference>
<evidence type="ECO:0000256" key="7">
    <source>
        <dbReference type="ARBA" id="ARBA00023040"/>
    </source>
</evidence>
<accession>A0A913ZEN2</accession>
<keyword evidence="7" id="KW-0297">G-protein coupled receptor</keyword>
<dbReference type="Gene3D" id="4.10.400.10">
    <property type="entry name" value="Low-density Lipoprotein Receptor"/>
    <property type="match status" value="4"/>
</dbReference>
<evidence type="ECO:0000256" key="11">
    <source>
        <dbReference type="ARBA" id="ARBA00023224"/>
    </source>
</evidence>
<dbReference type="CDD" id="cd00112">
    <property type="entry name" value="LDLa"/>
    <property type="match status" value="8"/>
</dbReference>
<evidence type="ECO:0000256" key="8">
    <source>
        <dbReference type="ARBA" id="ARBA00023136"/>
    </source>
</evidence>
<dbReference type="InterPro" id="IPR032675">
    <property type="entry name" value="LRR_dom_sf"/>
</dbReference>
<dbReference type="OMA" id="RICAPCG"/>
<dbReference type="SUPFAM" id="SSF81321">
    <property type="entry name" value="Family A G protein-coupled receptor-like"/>
    <property type="match status" value="1"/>
</dbReference>
<feature type="chain" id="PRO_5037804272" description="G-protein coupled receptor GRL101" evidence="14">
    <location>
        <begin position="24"/>
        <end position="1877"/>
    </location>
</feature>
<dbReference type="InterPro" id="IPR023415">
    <property type="entry name" value="LDLR_class-A_CS"/>
</dbReference>
<evidence type="ECO:0000256" key="4">
    <source>
        <dbReference type="ARBA" id="ARBA00022692"/>
    </source>
</evidence>
<keyword evidence="5" id="KW-0677">Repeat</keyword>